<reference evidence="2 3" key="1">
    <citation type="submission" date="2024-04" db="EMBL/GenBank/DDBJ databases">
        <authorList>
            <person name="Fracassetti M."/>
        </authorList>
    </citation>
    <scope>NUCLEOTIDE SEQUENCE [LARGE SCALE GENOMIC DNA]</scope>
</reference>
<evidence type="ECO:0000313" key="3">
    <source>
        <dbReference type="Proteomes" id="UP001497516"/>
    </source>
</evidence>
<sequence length="95" mass="10660">MRDRSRMSAVRWRRGAEEQGEGDDCDTGSTIDGRRKQVWAAAGMESGRRVADCRRGGNLVSHNSILERERERAVGLLGGEGGIWEMKRVGEWEGR</sequence>
<accession>A0AAV2GCZ3</accession>
<dbReference type="AlphaFoldDB" id="A0AAV2GCZ3"/>
<organism evidence="2 3">
    <name type="scientific">Linum trigynum</name>
    <dbReference type="NCBI Taxonomy" id="586398"/>
    <lineage>
        <taxon>Eukaryota</taxon>
        <taxon>Viridiplantae</taxon>
        <taxon>Streptophyta</taxon>
        <taxon>Embryophyta</taxon>
        <taxon>Tracheophyta</taxon>
        <taxon>Spermatophyta</taxon>
        <taxon>Magnoliopsida</taxon>
        <taxon>eudicotyledons</taxon>
        <taxon>Gunneridae</taxon>
        <taxon>Pentapetalae</taxon>
        <taxon>rosids</taxon>
        <taxon>fabids</taxon>
        <taxon>Malpighiales</taxon>
        <taxon>Linaceae</taxon>
        <taxon>Linum</taxon>
    </lineage>
</organism>
<feature type="region of interest" description="Disordered" evidence="1">
    <location>
        <begin position="1"/>
        <end position="31"/>
    </location>
</feature>
<gene>
    <name evidence="2" type="ORF">LTRI10_LOCUS47220</name>
</gene>
<proteinExistence type="predicted"/>
<evidence type="ECO:0000256" key="1">
    <source>
        <dbReference type="SAM" id="MobiDB-lite"/>
    </source>
</evidence>
<name>A0AAV2GCZ3_9ROSI</name>
<dbReference type="EMBL" id="OZ034821">
    <property type="protein sequence ID" value="CAL1407560.1"/>
    <property type="molecule type" value="Genomic_DNA"/>
</dbReference>
<dbReference type="Proteomes" id="UP001497516">
    <property type="component" value="Chromosome 8"/>
</dbReference>
<protein>
    <submittedName>
        <fullName evidence="2">Uncharacterized protein</fullName>
    </submittedName>
</protein>
<keyword evidence="3" id="KW-1185">Reference proteome</keyword>
<evidence type="ECO:0000313" key="2">
    <source>
        <dbReference type="EMBL" id="CAL1407560.1"/>
    </source>
</evidence>